<proteinExistence type="inferred from homology"/>
<comment type="caution">
    <text evidence="5">The sequence shown here is derived from an EMBL/GenBank/DDBJ whole genome shotgun (WGS) entry which is preliminary data.</text>
</comment>
<dbReference type="Proteomes" id="UP000216446">
    <property type="component" value="Unassembled WGS sequence"/>
</dbReference>
<dbReference type="InterPro" id="IPR041247">
    <property type="entry name" value="Rad52_fam"/>
</dbReference>
<keyword evidence="2" id="KW-0227">DNA damage</keyword>
<dbReference type="EMBL" id="MQWB01000001">
    <property type="protein sequence ID" value="OZC01850.1"/>
    <property type="molecule type" value="Genomic_DNA"/>
</dbReference>
<feature type="region of interest" description="Disordered" evidence="4">
    <location>
        <begin position="141"/>
        <end position="264"/>
    </location>
</feature>
<evidence type="ECO:0000256" key="1">
    <source>
        <dbReference type="ARBA" id="ARBA00006638"/>
    </source>
</evidence>
<feature type="compositionally biased region" description="Basic and acidic residues" evidence="4">
    <location>
        <begin position="193"/>
        <end position="219"/>
    </location>
</feature>
<evidence type="ECO:0000256" key="4">
    <source>
        <dbReference type="SAM" id="MobiDB-lite"/>
    </source>
</evidence>
<reference evidence="5 6" key="1">
    <citation type="submission" date="2016-11" db="EMBL/GenBank/DDBJ databases">
        <title>Study of marine rhodopsin-containing bacteria.</title>
        <authorList>
            <person name="Yoshizawa S."/>
            <person name="Kumagai Y."/>
            <person name="Kogure K."/>
        </authorList>
    </citation>
    <scope>NUCLEOTIDE SEQUENCE [LARGE SCALE GENOMIC DNA]</scope>
    <source>
        <strain evidence="5 6">SG-29</strain>
    </source>
</reference>
<comment type="similarity">
    <text evidence="1">Belongs to the RAD52 family.</text>
</comment>
<dbReference type="OrthoDB" id="9805874at2"/>
<accession>A0A259TVY5</accession>
<evidence type="ECO:0000256" key="3">
    <source>
        <dbReference type="ARBA" id="ARBA00023204"/>
    </source>
</evidence>
<keyword evidence="6" id="KW-1185">Reference proteome</keyword>
<evidence type="ECO:0008006" key="7">
    <source>
        <dbReference type="Google" id="ProtNLM"/>
    </source>
</evidence>
<dbReference type="AlphaFoldDB" id="A0A259TVY5"/>
<keyword evidence="3" id="KW-0234">DNA repair</keyword>
<sequence length="264" mass="28549">MSIDWNHLSAPFAPEDVEWKPGATTRDKKKGLAMAYITARAVQERLDEVFTPGGWKNEFRAGPDGGVICRIYFKTGHVDASGEAEWAWREDGADNTDVEAVKGGLSNAMKRTGAALGIGRYLYKLPSQWVPLDDRGRFAQTPRIPREYLPASGGSQRSSGSQTSSSPNGPSGVGQSRESESRPQRPASQAQPERPRPAPEASRDEPARSPRPTSERPADPRGGNRPQAGQKKVIRRVGGQNRSDARSNAGGDGATRPPAPPRPF</sequence>
<dbReference type="InParanoid" id="A0A259TVY5"/>
<dbReference type="GO" id="GO:0006281">
    <property type="term" value="P:DNA repair"/>
    <property type="evidence" value="ECO:0007669"/>
    <property type="project" value="UniProtKB-KW"/>
</dbReference>
<gene>
    <name evidence="5" type="ORF">BSZ36_01905</name>
</gene>
<dbReference type="RefSeq" id="WP_094545469.1">
    <property type="nucleotide sequence ID" value="NZ_MQWB01000001.1"/>
</dbReference>
<protein>
    <recommendedName>
        <fullName evidence="7">Rad52/22 double-strand break repair protein</fullName>
    </recommendedName>
</protein>
<name>A0A259TVY5_9BACT</name>
<evidence type="ECO:0000256" key="2">
    <source>
        <dbReference type="ARBA" id="ARBA00022763"/>
    </source>
</evidence>
<feature type="compositionally biased region" description="Low complexity" evidence="4">
    <location>
        <begin position="152"/>
        <end position="170"/>
    </location>
</feature>
<organism evidence="5 6">
    <name type="scientific">Rubricoccus marinus</name>
    <dbReference type="NCBI Taxonomy" id="716817"/>
    <lineage>
        <taxon>Bacteria</taxon>
        <taxon>Pseudomonadati</taxon>
        <taxon>Rhodothermota</taxon>
        <taxon>Rhodothermia</taxon>
        <taxon>Rhodothermales</taxon>
        <taxon>Rubricoccaceae</taxon>
        <taxon>Rubricoccus</taxon>
    </lineage>
</organism>
<evidence type="ECO:0000313" key="5">
    <source>
        <dbReference type="EMBL" id="OZC01850.1"/>
    </source>
</evidence>
<evidence type="ECO:0000313" key="6">
    <source>
        <dbReference type="Proteomes" id="UP000216446"/>
    </source>
</evidence>
<dbReference type="Pfam" id="PF04098">
    <property type="entry name" value="Rad52_Rad22"/>
    <property type="match status" value="1"/>
</dbReference>